<accession>A0A1A8XZ89</accession>
<dbReference type="InterPro" id="IPR008651">
    <property type="entry name" value="Uncharacterised_HicB"/>
</dbReference>
<feature type="domain" description="HicB-like antitoxin of toxin-antitoxin system" evidence="1">
    <location>
        <begin position="16"/>
        <end position="68"/>
    </location>
</feature>
<reference evidence="2 3" key="1">
    <citation type="submission" date="2016-06" db="EMBL/GenBank/DDBJ databases">
        <authorList>
            <person name="Kjaerup R.B."/>
            <person name="Dalgaard T.S."/>
            <person name="Juul-Madsen H.R."/>
        </authorList>
    </citation>
    <scope>NUCLEOTIDE SEQUENCE [LARGE SCALE GENOMIC DNA]</scope>
    <source>
        <strain evidence="2">3</strain>
    </source>
</reference>
<dbReference type="InterPro" id="IPR031807">
    <property type="entry name" value="HicB-like"/>
</dbReference>
<sequence>MSNLAEYPFEIRPLTPEEGGGFLISYPDFSDCISDGDTVEEALKNGQDALKATIAALKAKALPVPAANSGGVASGKFVARVPKTIHAQLTTRAKTEGVSLNTLVVTFIAQGLGRKEGRA</sequence>
<dbReference type="Pfam" id="PF15919">
    <property type="entry name" value="HicB_lk_antitox"/>
    <property type="match status" value="1"/>
</dbReference>
<dbReference type="GO" id="GO:0006355">
    <property type="term" value="P:regulation of DNA-templated transcription"/>
    <property type="evidence" value="ECO:0007669"/>
    <property type="project" value="InterPro"/>
</dbReference>
<name>A0A1A8XZ89_9PROT</name>
<dbReference type="RefSeq" id="WP_186409152.1">
    <property type="nucleotide sequence ID" value="NZ_FLQX01000162.1"/>
</dbReference>
<protein>
    <recommendedName>
        <fullName evidence="1">HicB-like antitoxin of toxin-antitoxin system domain-containing protein</fullName>
    </recommendedName>
</protein>
<evidence type="ECO:0000313" key="3">
    <source>
        <dbReference type="Proteomes" id="UP000199169"/>
    </source>
</evidence>
<dbReference type="EMBL" id="FLQX01000162">
    <property type="protein sequence ID" value="SBT10026.1"/>
    <property type="molecule type" value="Genomic_DNA"/>
</dbReference>
<dbReference type="Pfam" id="PF05534">
    <property type="entry name" value="HicB"/>
    <property type="match status" value="1"/>
</dbReference>
<dbReference type="Gene3D" id="3.30.160.250">
    <property type="match status" value="1"/>
</dbReference>
<evidence type="ECO:0000259" key="1">
    <source>
        <dbReference type="Pfam" id="PF15919"/>
    </source>
</evidence>
<dbReference type="AlphaFoldDB" id="A0A1A8XZ89"/>
<dbReference type="STRING" id="1860102.ACCAA_810057"/>
<dbReference type="InterPro" id="IPR035069">
    <property type="entry name" value="TTHA1013/TTHA0281-like"/>
</dbReference>
<dbReference type="SUPFAM" id="SSF143100">
    <property type="entry name" value="TTHA1013/TTHA0281-like"/>
    <property type="match status" value="1"/>
</dbReference>
<organism evidence="2 3">
    <name type="scientific">Candidatus Accumulibacter aalborgensis</name>
    <dbReference type="NCBI Taxonomy" id="1860102"/>
    <lineage>
        <taxon>Bacteria</taxon>
        <taxon>Pseudomonadati</taxon>
        <taxon>Pseudomonadota</taxon>
        <taxon>Betaproteobacteria</taxon>
        <taxon>Candidatus Accumulibacter</taxon>
    </lineage>
</organism>
<dbReference type="Proteomes" id="UP000199169">
    <property type="component" value="Unassembled WGS sequence"/>
</dbReference>
<evidence type="ECO:0000313" key="2">
    <source>
        <dbReference type="EMBL" id="SBT10026.1"/>
    </source>
</evidence>
<dbReference type="InterPro" id="IPR010985">
    <property type="entry name" value="Ribbon_hlx_hlx"/>
</dbReference>
<dbReference type="SUPFAM" id="SSF47598">
    <property type="entry name" value="Ribbon-helix-helix"/>
    <property type="match status" value="1"/>
</dbReference>
<proteinExistence type="predicted"/>
<keyword evidence="3" id="KW-1185">Reference proteome</keyword>
<gene>
    <name evidence="2" type="ORF">ACCAA_810057</name>
</gene>